<feature type="compositionally biased region" description="Low complexity" evidence="1">
    <location>
        <begin position="346"/>
        <end position="356"/>
    </location>
</feature>
<feature type="region of interest" description="Disordered" evidence="1">
    <location>
        <begin position="1"/>
        <end position="209"/>
    </location>
</feature>
<accession>A0A9N9PWB4</accession>
<evidence type="ECO:0000256" key="1">
    <source>
        <dbReference type="SAM" id="MobiDB-lite"/>
    </source>
</evidence>
<feature type="region of interest" description="Disordered" evidence="1">
    <location>
        <begin position="453"/>
        <end position="541"/>
    </location>
</feature>
<organism evidence="2 3">
    <name type="scientific">Hymenoscyphus fraxineus</name>
    <dbReference type="NCBI Taxonomy" id="746836"/>
    <lineage>
        <taxon>Eukaryota</taxon>
        <taxon>Fungi</taxon>
        <taxon>Dikarya</taxon>
        <taxon>Ascomycota</taxon>
        <taxon>Pezizomycotina</taxon>
        <taxon>Leotiomycetes</taxon>
        <taxon>Helotiales</taxon>
        <taxon>Helotiaceae</taxon>
        <taxon>Hymenoscyphus</taxon>
    </lineage>
</organism>
<keyword evidence="3" id="KW-1185">Reference proteome</keyword>
<sequence length="541" mass="59983">MPLRKPPPVRMPARRQNTPGKRPGPKRNGLRNGHGVRRSPLKATPGQAGLRAHGQHRRPVARRGVGSGLRNGQGARKSPLKATPKLRAHGQRQRPAARVMGNGARNAHGARKSPGKVNTGIRAHGQHRRPAARVMGDGVRNARGARKSPLKANPALRAHGRHQKPSARAGMGNGARKAHGAKNLPLKPNAGQRTHGQHQKPIARRGIGNGVARNVIKSIGLHARKNGAVPRHGQPKNYSGKLRSRIRKSLRPAARNMKNAAPGLDARKRPHQDKSNKRGDSGPKRPLPRGGASGLRHNINRHMKSFRHQVRSRKELRLHGKAKLPQNPPRRNRQRLMKPPRPNPRPGLGRVPLPVRQHQSAKRNLALRNLMAGRKPVLQYPRQPAPRLPVPHHLAAPRRIPLPRRLMNSIRPQGRYPAPPRGIGGVHVGGVENRRPNRAPVISSMFAGVSRFLSPRAPAPPPQHYPDQDTEYDLPDIGGLTTRDDGFSDGYSDIQDDYYTDDQSYDDQNYDPDDNGEYDSFNEDDDYDYGAEDDEAEEEWR</sequence>
<feature type="compositionally biased region" description="Basic and acidic residues" evidence="1">
    <location>
        <begin position="272"/>
        <end position="283"/>
    </location>
</feature>
<evidence type="ECO:0000313" key="2">
    <source>
        <dbReference type="EMBL" id="CAG8956422.1"/>
    </source>
</evidence>
<feature type="compositionally biased region" description="Acidic residues" evidence="1">
    <location>
        <begin position="494"/>
        <end position="541"/>
    </location>
</feature>
<proteinExistence type="predicted"/>
<protein>
    <submittedName>
        <fullName evidence="2">Uncharacterized protein</fullName>
    </submittedName>
</protein>
<feature type="compositionally biased region" description="Basic residues" evidence="1">
    <location>
        <begin position="298"/>
        <end position="311"/>
    </location>
</feature>
<dbReference type="Proteomes" id="UP000696280">
    <property type="component" value="Unassembled WGS sequence"/>
</dbReference>
<feature type="region of interest" description="Disordered" evidence="1">
    <location>
        <begin position="222"/>
        <end position="358"/>
    </location>
</feature>
<dbReference type="AlphaFoldDB" id="A0A9N9PWB4"/>
<dbReference type="EMBL" id="CAJVRL010000070">
    <property type="protein sequence ID" value="CAG8956422.1"/>
    <property type="molecule type" value="Genomic_DNA"/>
</dbReference>
<feature type="compositionally biased region" description="Basic residues" evidence="1">
    <location>
        <begin position="23"/>
        <end position="40"/>
    </location>
</feature>
<name>A0A9N9PWB4_9HELO</name>
<gene>
    <name evidence="2" type="ORF">HYFRA_00003805</name>
</gene>
<evidence type="ECO:0000313" key="3">
    <source>
        <dbReference type="Proteomes" id="UP000696280"/>
    </source>
</evidence>
<comment type="caution">
    <text evidence="2">The sequence shown here is derived from an EMBL/GenBank/DDBJ whole genome shotgun (WGS) entry which is preliminary data.</text>
</comment>
<reference evidence="2" key="1">
    <citation type="submission" date="2021-07" db="EMBL/GenBank/DDBJ databases">
        <authorList>
            <person name="Durling M."/>
        </authorList>
    </citation>
    <scope>NUCLEOTIDE SEQUENCE</scope>
</reference>
<feature type="compositionally biased region" description="Pro residues" evidence="1">
    <location>
        <begin position="1"/>
        <end position="10"/>
    </location>
</feature>
<dbReference type="OrthoDB" id="10355736at2759"/>